<evidence type="ECO:0000256" key="3">
    <source>
        <dbReference type="ARBA" id="ARBA00023002"/>
    </source>
</evidence>
<comment type="catalytic activity">
    <reaction evidence="5">
        <text>GDP-beta-L-fucose + NADP(+) = GDP-4-dehydro-alpha-D-rhamnose + NADPH + H(+)</text>
        <dbReference type="Rhea" id="RHEA:18885"/>
        <dbReference type="ChEBI" id="CHEBI:15378"/>
        <dbReference type="ChEBI" id="CHEBI:57273"/>
        <dbReference type="ChEBI" id="CHEBI:57783"/>
        <dbReference type="ChEBI" id="CHEBI:57964"/>
        <dbReference type="ChEBI" id="CHEBI:58349"/>
        <dbReference type="EC" id="1.1.1.271"/>
    </reaction>
</comment>
<gene>
    <name evidence="5" type="primary">fcl</name>
    <name evidence="7" type="ORF">SAMN05444394_1956</name>
</gene>
<feature type="site" description="Important for catalytic activity" evidence="5">
    <location>
        <position position="111"/>
    </location>
</feature>
<comment type="function">
    <text evidence="5">Catalyzes the two-step NADP-dependent conversion of GDP-4-dehydro-6-deoxy-D-mannose to GDP-fucose, involving an epimerase and a reductase reaction.</text>
</comment>
<evidence type="ECO:0000256" key="2">
    <source>
        <dbReference type="ARBA" id="ARBA00022857"/>
    </source>
</evidence>
<dbReference type="Gene3D" id="3.90.25.10">
    <property type="entry name" value="UDP-galactose 4-epimerase, domain 1"/>
    <property type="match status" value="1"/>
</dbReference>
<feature type="binding site" evidence="5">
    <location>
        <begin position="107"/>
        <end position="110"/>
    </location>
    <ligand>
        <name>NADP(+)</name>
        <dbReference type="ChEBI" id="CHEBI:58349"/>
    </ligand>
</feature>
<organism evidence="7 8">
    <name type="scientific">Algoriphagus halophilus</name>
    <dbReference type="NCBI Taxonomy" id="226505"/>
    <lineage>
        <taxon>Bacteria</taxon>
        <taxon>Pseudomonadati</taxon>
        <taxon>Bacteroidota</taxon>
        <taxon>Cytophagia</taxon>
        <taxon>Cytophagales</taxon>
        <taxon>Cyclobacteriaceae</taxon>
        <taxon>Algoriphagus</taxon>
    </lineage>
</organism>
<evidence type="ECO:0000256" key="5">
    <source>
        <dbReference type="HAMAP-Rule" id="MF_00956"/>
    </source>
</evidence>
<dbReference type="GO" id="GO:0042351">
    <property type="term" value="P:'de novo' GDP-L-fucose biosynthetic process"/>
    <property type="evidence" value="ECO:0007669"/>
    <property type="project" value="UniProtKB-UniRule"/>
</dbReference>
<dbReference type="EC" id="1.1.1.271" evidence="5"/>
<dbReference type="PANTHER" id="PTHR43238:SF1">
    <property type="entry name" value="GDP-L-FUCOSE SYNTHASE"/>
    <property type="match status" value="1"/>
</dbReference>
<dbReference type="CDD" id="cd05239">
    <property type="entry name" value="GDP_FS_SDR_e"/>
    <property type="match status" value="1"/>
</dbReference>
<keyword evidence="5" id="KW-0511">Multifunctional enzyme</keyword>
<feature type="binding site" evidence="5">
    <location>
        <begin position="12"/>
        <end position="18"/>
    </location>
    <ligand>
        <name>NADP(+)</name>
        <dbReference type="ChEBI" id="CHEBI:58349"/>
    </ligand>
</feature>
<feature type="binding site" evidence="5">
    <location>
        <position position="189"/>
    </location>
    <ligand>
        <name>substrate</name>
    </ligand>
</feature>
<feature type="active site" description="Proton donor/acceptor" evidence="5">
    <location>
        <position position="138"/>
    </location>
</feature>
<dbReference type="InterPro" id="IPR036291">
    <property type="entry name" value="NAD(P)-bd_dom_sf"/>
</dbReference>
<evidence type="ECO:0000259" key="6">
    <source>
        <dbReference type="Pfam" id="PF01370"/>
    </source>
</evidence>
<keyword evidence="2 5" id="KW-0521">NADP</keyword>
<comment type="similarity">
    <text evidence="1 5">Belongs to the NAD(P)-dependent epimerase/dehydratase family. Fucose synthase subfamily.</text>
</comment>
<name>A0A1N6EBW8_9BACT</name>
<protein>
    <recommendedName>
        <fullName evidence="5">GDP-L-fucose synthase</fullName>
        <ecNumber evidence="5">1.1.1.271</ecNumber>
    </recommendedName>
    <alternativeName>
        <fullName evidence="5">GDP-4-keto-6-deoxy-D-mannose-3,5-epimerase-4-reductase</fullName>
    </alternativeName>
</protein>
<dbReference type="InterPro" id="IPR001509">
    <property type="entry name" value="Epimerase_deHydtase"/>
</dbReference>
<feature type="binding site" evidence="5">
    <location>
        <position position="271"/>
    </location>
    <ligand>
        <name>substrate</name>
    </ligand>
</feature>
<feature type="site" description="Important for catalytic activity" evidence="5">
    <location>
        <position position="109"/>
    </location>
</feature>
<reference evidence="8" key="1">
    <citation type="submission" date="2016-11" db="EMBL/GenBank/DDBJ databases">
        <authorList>
            <person name="Varghese N."/>
            <person name="Submissions S."/>
        </authorList>
    </citation>
    <scope>NUCLEOTIDE SEQUENCE [LARGE SCALE GENOMIC DNA]</scope>
    <source>
        <strain evidence="8">DSM 15292</strain>
    </source>
</reference>
<dbReference type="SUPFAM" id="SSF51735">
    <property type="entry name" value="NAD(P)-binding Rossmann-fold domains"/>
    <property type="match status" value="1"/>
</dbReference>
<keyword evidence="3 5" id="KW-0560">Oxidoreductase</keyword>
<sequence length="319" mass="36029">MDIFKKKIYVAGHTGMVGSAIWRLLKARGAMNLIGKKSSELDLRDQYEVREFFADQRPEIVINAAAKVGGILANDSYPYEFLMDNLMIQNNIIDSSLKSGVERFLFLGSSCVYPKRSIQPIKEEYLLTGPLEPTNESYAIAKIAGIKACEAIYTRMGKGYSSIMPSNLYGPYDNFDLNSSHVLPAMIRKFHDSKINGNQPVMLWGTGSPLREFLHVEDLADAVMFLLTREVKYPLINVGTGYDIEIKKLALMVQSVVGHEGDILWDESKPDGTPRKVMDISRIKSMGWEPRLNLLEGISQTYNWFQKNQKSLKMHSIAF</sequence>
<dbReference type="GO" id="GO:0016853">
    <property type="term" value="F:isomerase activity"/>
    <property type="evidence" value="ECO:0007669"/>
    <property type="project" value="UniProtKB-KW"/>
</dbReference>
<feature type="binding site" evidence="5">
    <location>
        <position position="181"/>
    </location>
    <ligand>
        <name>NADP(+)</name>
        <dbReference type="ChEBI" id="CHEBI:58349"/>
    </ligand>
</feature>
<proteinExistence type="inferred from homology"/>
<dbReference type="EMBL" id="FSRC01000001">
    <property type="protein sequence ID" value="SIN80535.1"/>
    <property type="molecule type" value="Genomic_DNA"/>
</dbReference>
<feature type="binding site" evidence="5">
    <location>
        <position position="204"/>
    </location>
    <ligand>
        <name>substrate</name>
    </ligand>
</feature>
<accession>A0A1N6EBW8</accession>
<dbReference type="Pfam" id="PF01370">
    <property type="entry name" value="Epimerase"/>
    <property type="match status" value="1"/>
</dbReference>
<dbReference type="RefSeq" id="WP_074224630.1">
    <property type="nucleotide sequence ID" value="NZ_FSRC01000001.1"/>
</dbReference>
<dbReference type="PANTHER" id="PTHR43238">
    <property type="entry name" value="GDP-L-FUCOSE SYNTHASE"/>
    <property type="match status" value="1"/>
</dbReference>
<feature type="binding site" evidence="5">
    <location>
        <position position="211"/>
    </location>
    <ligand>
        <name>substrate</name>
    </ligand>
</feature>
<feature type="binding site" evidence="5">
    <location>
        <begin position="165"/>
        <end position="168"/>
    </location>
    <ligand>
        <name>NADP(+)</name>
        <dbReference type="ChEBI" id="CHEBI:58349"/>
    </ligand>
</feature>
<evidence type="ECO:0000256" key="1">
    <source>
        <dbReference type="ARBA" id="ARBA00005959"/>
    </source>
</evidence>
<evidence type="ECO:0000313" key="7">
    <source>
        <dbReference type="EMBL" id="SIN80535.1"/>
    </source>
</evidence>
<dbReference type="AlphaFoldDB" id="A0A1N6EBW8"/>
<dbReference type="GO" id="GO:0050577">
    <property type="term" value="F:GDP-L-fucose synthase activity"/>
    <property type="evidence" value="ECO:0007669"/>
    <property type="project" value="UniProtKB-UniRule"/>
</dbReference>
<evidence type="ECO:0000256" key="4">
    <source>
        <dbReference type="ARBA" id="ARBA00023235"/>
    </source>
</evidence>
<feature type="domain" description="NAD-dependent epimerase/dehydratase" evidence="6">
    <location>
        <begin position="8"/>
        <end position="239"/>
    </location>
</feature>
<dbReference type="GO" id="GO:0070401">
    <property type="term" value="F:NADP+ binding"/>
    <property type="evidence" value="ECO:0007669"/>
    <property type="project" value="UniProtKB-UniRule"/>
</dbReference>
<feature type="binding site" evidence="5">
    <location>
        <position position="142"/>
    </location>
    <ligand>
        <name>NADP(+)</name>
        <dbReference type="ChEBI" id="CHEBI:58349"/>
    </ligand>
</feature>
<evidence type="ECO:0000313" key="8">
    <source>
        <dbReference type="Proteomes" id="UP000185221"/>
    </source>
</evidence>
<dbReference type="HAMAP" id="MF_00956">
    <property type="entry name" value="GDP_fucose_synth"/>
    <property type="match status" value="1"/>
</dbReference>
<keyword evidence="8" id="KW-1185">Reference proteome</keyword>
<dbReference type="Gene3D" id="3.40.50.720">
    <property type="entry name" value="NAD(P)-binding Rossmann-like Domain"/>
    <property type="match status" value="1"/>
</dbReference>
<dbReference type="STRING" id="226505.SAMN05444394_1956"/>
<keyword evidence="4 5" id="KW-0413">Isomerase</keyword>
<dbReference type="UniPathway" id="UPA00128">
    <property type="reaction ID" value="UER00191"/>
</dbReference>
<dbReference type="Proteomes" id="UP000185221">
    <property type="component" value="Unassembled WGS sequence"/>
</dbReference>
<dbReference type="InterPro" id="IPR028614">
    <property type="entry name" value="GDP_fucose/colitose_synth"/>
</dbReference>
<comment type="pathway">
    <text evidence="5">Nucleotide-sugar biosynthesis; GDP-L-fucose biosynthesis via de novo pathway; GDP-L-fucose from GDP-alpha-D-mannose: step 2/2.</text>
</comment>